<evidence type="ECO:0000313" key="1">
    <source>
        <dbReference type="EMBL" id="CAG5135183.1"/>
    </source>
</evidence>
<accession>A0A8S4A052</accession>
<feature type="non-terminal residue" evidence="1">
    <location>
        <position position="1"/>
    </location>
</feature>
<gene>
    <name evidence="1" type="ORF">CUNI_LOCUS20741</name>
</gene>
<reference evidence="1" key="1">
    <citation type="submission" date="2021-04" db="EMBL/GenBank/DDBJ databases">
        <authorList>
            <consortium name="Molecular Ecology Group"/>
        </authorList>
    </citation>
    <scope>NUCLEOTIDE SEQUENCE</scope>
</reference>
<comment type="caution">
    <text evidence="1">The sequence shown here is derived from an EMBL/GenBank/DDBJ whole genome shotgun (WGS) entry which is preliminary data.</text>
</comment>
<organism evidence="1 2">
    <name type="scientific">Candidula unifasciata</name>
    <dbReference type="NCBI Taxonomy" id="100452"/>
    <lineage>
        <taxon>Eukaryota</taxon>
        <taxon>Metazoa</taxon>
        <taxon>Spiralia</taxon>
        <taxon>Lophotrochozoa</taxon>
        <taxon>Mollusca</taxon>
        <taxon>Gastropoda</taxon>
        <taxon>Heterobranchia</taxon>
        <taxon>Euthyneura</taxon>
        <taxon>Panpulmonata</taxon>
        <taxon>Eupulmonata</taxon>
        <taxon>Stylommatophora</taxon>
        <taxon>Helicina</taxon>
        <taxon>Helicoidea</taxon>
        <taxon>Geomitridae</taxon>
        <taxon>Candidula</taxon>
    </lineage>
</organism>
<evidence type="ECO:0000313" key="2">
    <source>
        <dbReference type="Proteomes" id="UP000678393"/>
    </source>
</evidence>
<proteinExistence type="predicted"/>
<keyword evidence="2" id="KW-1185">Reference proteome</keyword>
<name>A0A8S4A052_9EUPU</name>
<dbReference type="AlphaFoldDB" id="A0A8S4A052"/>
<dbReference type="EMBL" id="CAJHNH020008001">
    <property type="protein sequence ID" value="CAG5135183.1"/>
    <property type="molecule type" value="Genomic_DNA"/>
</dbReference>
<dbReference type="Proteomes" id="UP000678393">
    <property type="component" value="Unassembled WGS sequence"/>
</dbReference>
<protein>
    <submittedName>
        <fullName evidence="1">Uncharacterized protein</fullName>
    </submittedName>
</protein>
<sequence length="65" mass="7444">LALLRRLHEVAGVESPPLLMENNFRPSMPVNRRTVRTNIKPNSQVANCQAHKLAFYEVNSRFLPT</sequence>